<keyword evidence="10" id="KW-0472">Membrane</keyword>
<evidence type="ECO:0000256" key="10">
    <source>
        <dbReference type="SAM" id="Phobius"/>
    </source>
</evidence>
<dbReference type="Gene3D" id="3.30.565.10">
    <property type="entry name" value="Histidine kinase-like ATPase, C-terminal domain"/>
    <property type="match status" value="1"/>
</dbReference>
<keyword evidence="6 12" id="KW-0418">Kinase</keyword>
<feature type="transmembrane region" description="Helical" evidence="10">
    <location>
        <begin position="200"/>
        <end position="218"/>
    </location>
</feature>
<comment type="catalytic activity">
    <reaction evidence="1">
        <text>ATP + protein L-histidine = ADP + protein N-phospho-L-histidine.</text>
        <dbReference type="EC" id="2.7.13.3"/>
    </reaction>
</comment>
<keyword evidence="8" id="KW-0902">Two-component regulatory system</keyword>
<dbReference type="PANTHER" id="PTHR24421">
    <property type="entry name" value="NITRATE/NITRITE SENSOR PROTEIN NARX-RELATED"/>
    <property type="match status" value="1"/>
</dbReference>
<keyword evidence="10" id="KW-1133">Transmembrane helix</keyword>
<feature type="domain" description="Histidine kinase/HSP90-like ATPase" evidence="11">
    <location>
        <begin position="381"/>
        <end position="472"/>
    </location>
</feature>
<dbReference type="KEGG" id="pdx:Psed_5393"/>
<dbReference type="GO" id="GO:0046983">
    <property type="term" value="F:protein dimerization activity"/>
    <property type="evidence" value="ECO:0007669"/>
    <property type="project" value="InterPro"/>
</dbReference>
<evidence type="ECO:0000256" key="6">
    <source>
        <dbReference type="ARBA" id="ARBA00022777"/>
    </source>
</evidence>
<dbReference type="Proteomes" id="UP000007809">
    <property type="component" value="Chromosome"/>
</dbReference>
<accession>F4CWA9</accession>
<dbReference type="CDD" id="cd16917">
    <property type="entry name" value="HATPase_UhpB-NarQ-NarX-like"/>
    <property type="match status" value="1"/>
</dbReference>
<proteinExistence type="predicted"/>
<dbReference type="PANTHER" id="PTHR24421:SF10">
    <property type="entry name" value="NITRATE_NITRITE SENSOR PROTEIN NARQ"/>
    <property type="match status" value="1"/>
</dbReference>
<dbReference type="Gene3D" id="1.20.5.1930">
    <property type="match status" value="1"/>
</dbReference>
<dbReference type="HOGENOM" id="CLU_000445_20_1_11"/>
<dbReference type="EMBL" id="CP002593">
    <property type="protein sequence ID" value="AEA27527.1"/>
    <property type="molecule type" value="Genomic_DNA"/>
</dbReference>
<feature type="transmembrane region" description="Helical" evidence="10">
    <location>
        <begin position="170"/>
        <end position="193"/>
    </location>
</feature>
<dbReference type="EC" id="2.7.13.3" evidence="2"/>
<dbReference type="GO" id="GO:0000155">
    <property type="term" value="F:phosphorelay sensor kinase activity"/>
    <property type="evidence" value="ECO:0007669"/>
    <property type="project" value="InterPro"/>
</dbReference>
<evidence type="ECO:0000313" key="13">
    <source>
        <dbReference type="Proteomes" id="UP000007809"/>
    </source>
</evidence>
<evidence type="ECO:0000256" key="9">
    <source>
        <dbReference type="SAM" id="MobiDB-lite"/>
    </source>
</evidence>
<dbReference type="STRING" id="675635.Psed_5393"/>
<dbReference type="AlphaFoldDB" id="F4CWA9"/>
<keyword evidence="3" id="KW-0597">Phosphoprotein</keyword>
<evidence type="ECO:0000256" key="8">
    <source>
        <dbReference type="ARBA" id="ARBA00023012"/>
    </source>
</evidence>
<evidence type="ECO:0000313" key="12">
    <source>
        <dbReference type="EMBL" id="AEA27527.1"/>
    </source>
</evidence>
<evidence type="ECO:0000256" key="7">
    <source>
        <dbReference type="ARBA" id="ARBA00022840"/>
    </source>
</evidence>
<keyword evidence="5" id="KW-0547">Nucleotide-binding</keyword>
<evidence type="ECO:0000256" key="3">
    <source>
        <dbReference type="ARBA" id="ARBA00022553"/>
    </source>
</evidence>
<dbReference type="InterPro" id="IPR050482">
    <property type="entry name" value="Sensor_HK_TwoCompSys"/>
</dbReference>
<dbReference type="SUPFAM" id="SSF55874">
    <property type="entry name" value="ATPase domain of HSP90 chaperone/DNA topoisomerase II/histidine kinase"/>
    <property type="match status" value="1"/>
</dbReference>
<dbReference type="GO" id="GO:0005524">
    <property type="term" value="F:ATP binding"/>
    <property type="evidence" value="ECO:0007669"/>
    <property type="project" value="UniProtKB-KW"/>
</dbReference>
<feature type="region of interest" description="Disordered" evidence="9">
    <location>
        <begin position="62"/>
        <end position="101"/>
    </location>
</feature>
<dbReference type="InterPro" id="IPR003594">
    <property type="entry name" value="HATPase_dom"/>
</dbReference>
<feature type="compositionally biased region" description="Basic and acidic residues" evidence="9">
    <location>
        <begin position="62"/>
        <end position="72"/>
    </location>
</feature>
<dbReference type="InterPro" id="IPR011712">
    <property type="entry name" value="Sig_transdc_His_kin_sub3_dim/P"/>
</dbReference>
<keyword evidence="10" id="KW-0812">Transmembrane</keyword>
<evidence type="ECO:0000256" key="4">
    <source>
        <dbReference type="ARBA" id="ARBA00022679"/>
    </source>
</evidence>
<keyword evidence="4" id="KW-0808">Transferase</keyword>
<sequence length="473" mass="48893">MRSSVSSSGLVLGCRPPGFVVVEPGAFEGGARRAGEGIRCRPRGVLVAGRVLLWEYVDRRRGADDDPPRPAYRDPVISDRTSAPAAPDAVGRAPDDGPDRHGGGWPWTVLPVVVTLVVQVGVCSAAARWQPDARPLDVWAYLLLVAGPLALLAVRRAPVAVLVGTTAASLLYFGLGYPGGPAVLATIVALVATVVAGRRLVAWLVGFVGVGGYLLTHALGGSPVPGPAIGALVGWTLVVLVGSEGVRVRRERVAEERRRAAEYGLRCATEERLRIARELHDVLGHHISLINVQAGVALHLMDSGGDPAQTRDALTAIKRSSKEVLREMRTTLGVLRGADEAAPRGPVPGLGAVPDLVGRVCEAGLDVRLVDDGPLGEVDEQAGLAAYRIVQEALTNVRRHAPGAAAVVAIRRDGPDLRVVVTDDGPGAAPSDGSGRGIAGMTERATALGGALTAGPAGGGGFRVEARLPVGAS</sequence>
<evidence type="ECO:0000259" key="11">
    <source>
        <dbReference type="SMART" id="SM00387"/>
    </source>
</evidence>
<dbReference type="SMART" id="SM00387">
    <property type="entry name" value="HATPase_c"/>
    <property type="match status" value="1"/>
</dbReference>
<keyword evidence="13" id="KW-1185">Reference proteome</keyword>
<reference evidence="12 13" key="1">
    <citation type="journal article" date="2011" name="J. Bacteriol.">
        <title>Genome sequence of the 1,4-dioxane-degrading Pseudonocardia dioxanivorans strain CB1190.</title>
        <authorList>
            <person name="Sales C.M."/>
            <person name="Mahendra S."/>
            <person name="Grostern A."/>
            <person name="Parales R.E."/>
            <person name="Goodwin L.A."/>
            <person name="Woyke T."/>
            <person name="Nolan M."/>
            <person name="Lapidus A."/>
            <person name="Chertkov O."/>
            <person name="Ovchinnikova G."/>
            <person name="Sczyrba A."/>
            <person name="Alvarez-Cohen L."/>
        </authorList>
    </citation>
    <scope>NUCLEOTIDE SEQUENCE [LARGE SCALE GENOMIC DNA]</scope>
    <source>
        <strain evidence="13">ATCC 55486 / DSM 44775 / JCM 13855 / CB1190</strain>
    </source>
</reference>
<gene>
    <name evidence="12" type="ordered locus">Psed_5393</name>
</gene>
<protein>
    <recommendedName>
        <fullName evidence="2">histidine kinase</fullName>
        <ecNumber evidence="2">2.7.13.3</ecNumber>
    </recommendedName>
</protein>
<dbReference type="eggNOG" id="COG4585">
    <property type="taxonomic scope" value="Bacteria"/>
</dbReference>
<evidence type="ECO:0000256" key="2">
    <source>
        <dbReference type="ARBA" id="ARBA00012438"/>
    </source>
</evidence>
<feature type="transmembrane region" description="Helical" evidence="10">
    <location>
        <begin position="105"/>
        <end position="126"/>
    </location>
</feature>
<dbReference type="Pfam" id="PF02518">
    <property type="entry name" value="HATPase_c"/>
    <property type="match status" value="1"/>
</dbReference>
<evidence type="ECO:0000256" key="1">
    <source>
        <dbReference type="ARBA" id="ARBA00000085"/>
    </source>
</evidence>
<keyword evidence="7" id="KW-0067">ATP-binding</keyword>
<evidence type="ECO:0000256" key="5">
    <source>
        <dbReference type="ARBA" id="ARBA00022741"/>
    </source>
</evidence>
<dbReference type="GO" id="GO:0016020">
    <property type="term" value="C:membrane"/>
    <property type="evidence" value="ECO:0007669"/>
    <property type="project" value="InterPro"/>
</dbReference>
<feature type="transmembrane region" description="Helical" evidence="10">
    <location>
        <begin position="138"/>
        <end position="158"/>
    </location>
</feature>
<dbReference type="InterPro" id="IPR036890">
    <property type="entry name" value="HATPase_C_sf"/>
</dbReference>
<dbReference type="Pfam" id="PF07730">
    <property type="entry name" value="HisKA_3"/>
    <property type="match status" value="1"/>
</dbReference>
<organism evidence="12 13">
    <name type="scientific">Pseudonocardia dioxanivorans (strain ATCC 55486 / DSM 44775 / JCM 13855 / CB1190)</name>
    <dbReference type="NCBI Taxonomy" id="675635"/>
    <lineage>
        <taxon>Bacteria</taxon>
        <taxon>Bacillati</taxon>
        <taxon>Actinomycetota</taxon>
        <taxon>Actinomycetes</taxon>
        <taxon>Pseudonocardiales</taxon>
        <taxon>Pseudonocardiaceae</taxon>
        <taxon>Pseudonocardia</taxon>
    </lineage>
</organism>
<feature type="transmembrane region" description="Helical" evidence="10">
    <location>
        <begin position="224"/>
        <end position="242"/>
    </location>
</feature>
<name>F4CWA9_PSEUX</name>